<dbReference type="PANTHER" id="PTHR48010">
    <property type="entry name" value="OS05G0588300 PROTEIN"/>
    <property type="match status" value="1"/>
</dbReference>
<dbReference type="AlphaFoldDB" id="A0A484KYP0"/>
<dbReference type="EMBL" id="OOIL02000635">
    <property type="protein sequence ID" value="VFQ67696.1"/>
    <property type="molecule type" value="Genomic_DNA"/>
</dbReference>
<evidence type="ECO:0000259" key="1">
    <source>
        <dbReference type="PROSITE" id="PS50011"/>
    </source>
</evidence>
<feature type="domain" description="Protein kinase" evidence="1">
    <location>
        <begin position="1"/>
        <end position="186"/>
    </location>
</feature>
<proteinExistence type="predicted"/>
<dbReference type="PROSITE" id="PS50011">
    <property type="entry name" value="PROTEIN_KINASE_DOM"/>
    <property type="match status" value="1"/>
</dbReference>
<evidence type="ECO:0000313" key="2">
    <source>
        <dbReference type="EMBL" id="VFQ67696.1"/>
    </source>
</evidence>
<dbReference type="Proteomes" id="UP000595140">
    <property type="component" value="Unassembled WGS sequence"/>
</dbReference>
<evidence type="ECO:0000313" key="3">
    <source>
        <dbReference type="Proteomes" id="UP000595140"/>
    </source>
</evidence>
<dbReference type="GO" id="GO:0004672">
    <property type="term" value="F:protein kinase activity"/>
    <property type="evidence" value="ECO:0007669"/>
    <property type="project" value="InterPro"/>
</dbReference>
<organism evidence="2 3">
    <name type="scientific">Cuscuta campestris</name>
    <dbReference type="NCBI Taxonomy" id="132261"/>
    <lineage>
        <taxon>Eukaryota</taxon>
        <taxon>Viridiplantae</taxon>
        <taxon>Streptophyta</taxon>
        <taxon>Embryophyta</taxon>
        <taxon>Tracheophyta</taxon>
        <taxon>Spermatophyta</taxon>
        <taxon>Magnoliopsida</taxon>
        <taxon>eudicotyledons</taxon>
        <taxon>Gunneridae</taxon>
        <taxon>Pentapetalae</taxon>
        <taxon>asterids</taxon>
        <taxon>lamiids</taxon>
        <taxon>Solanales</taxon>
        <taxon>Convolvulaceae</taxon>
        <taxon>Cuscuteae</taxon>
        <taxon>Cuscuta</taxon>
        <taxon>Cuscuta subgen. Grammica</taxon>
        <taxon>Cuscuta sect. Cleistogrammica</taxon>
    </lineage>
</organism>
<accession>A0A484KYP0</accession>
<dbReference type="InterPro" id="IPR011009">
    <property type="entry name" value="Kinase-like_dom_sf"/>
</dbReference>
<name>A0A484KYP0_9ASTE</name>
<keyword evidence="3" id="KW-1185">Reference proteome</keyword>
<dbReference type="InterPro" id="IPR001245">
    <property type="entry name" value="Ser-Thr/Tyr_kinase_cat_dom"/>
</dbReference>
<protein>
    <recommendedName>
        <fullName evidence="1">Protein kinase domain-containing protein</fullName>
    </recommendedName>
</protein>
<dbReference type="FunFam" id="1.10.510.10:FF:000095">
    <property type="entry name" value="protein STRUBBELIG-RECEPTOR FAMILY 8"/>
    <property type="match status" value="1"/>
</dbReference>
<dbReference type="OrthoDB" id="676979at2759"/>
<dbReference type="SUPFAM" id="SSF56112">
    <property type="entry name" value="Protein kinase-like (PK-like)"/>
    <property type="match status" value="1"/>
</dbReference>
<dbReference type="InterPro" id="IPR000719">
    <property type="entry name" value="Prot_kinase_dom"/>
</dbReference>
<sequence>MGESRPSLDWDTRLRIAVGAARGVARVHAEAGPKLLLAHGNIKSTNIFLNSKHYGCISDVGLSSITTPLGPPVARAAGYRAPEMSDTRKPTHPSDVYSFGVLLLELLTGKSPVHATAGDEIVHLVRWVHSVVREEWTAEVFDVQLLRVPGIEEEMVEMLRIALSCVARTPNQRPKMVEVVKMVENIRHLEKRQSS</sequence>
<dbReference type="GO" id="GO:0005524">
    <property type="term" value="F:ATP binding"/>
    <property type="evidence" value="ECO:0007669"/>
    <property type="project" value="InterPro"/>
</dbReference>
<dbReference type="InterPro" id="IPR050994">
    <property type="entry name" value="At_inactive_RLKs"/>
</dbReference>
<dbReference type="PANTHER" id="PTHR48010:SF6">
    <property type="entry name" value="OS01G0223600 PROTEIN"/>
    <property type="match status" value="1"/>
</dbReference>
<dbReference type="Gene3D" id="1.10.510.10">
    <property type="entry name" value="Transferase(Phosphotransferase) domain 1"/>
    <property type="match status" value="1"/>
</dbReference>
<reference evidence="2 3" key="1">
    <citation type="submission" date="2018-04" db="EMBL/GenBank/DDBJ databases">
        <authorList>
            <person name="Vogel A."/>
        </authorList>
    </citation>
    <scope>NUCLEOTIDE SEQUENCE [LARGE SCALE GENOMIC DNA]</scope>
</reference>
<gene>
    <name evidence="2" type="ORF">CCAM_LOCUS9472</name>
</gene>
<dbReference type="Pfam" id="PF07714">
    <property type="entry name" value="PK_Tyr_Ser-Thr"/>
    <property type="match status" value="1"/>
</dbReference>